<reference evidence="7" key="1">
    <citation type="submission" date="2021-01" db="EMBL/GenBank/DDBJ databases">
        <authorList>
            <person name="Corre E."/>
            <person name="Pelletier E."/>
            <person name="Niang G."/>
            <person name="Scheremetjew M."/>
            <person name="Finn R."/>
            <person name="Kale V."/>
            <person name="Holt S."/>
            <person name="Cochrane G."/>
            <person name="Meng A."/>
            <person name="Brown T."/>
            <person name="Cohen L."/>
        </authorList>
    </citation>
    <scope>NUCLEOTIDE SEQUENCE</scope>
    <source>
        <strain evidence="7">MM31A-1</strain>
    </source>
</reference>
<feature type="transmembrane region" description="Helical" evidence="5">
    <location>
        <begin position="100"/>
        <end position="120"/>
    </location>
</feature>
<accession>A0A7S3Q0B0</accession>
<name>A0A7S3Q0B0_9STRA</name>
<evidence type="ECO:0000256" key="5">
    <source>
        <dbReference type="SAM" id="Phobius"/>
    </source>
</evidence>
<evidence type="ECO:0000256" key="2">
    <source>
        <dbReference type="ARBA" id="ARBA00022692"/>
    </source>
</evidence>
<evidence type="ECO:0000256" key="3">
    <source>
        <dbReference type="ARBA" id="ARBA00022989"/>
    </source>
</evidence>
<feature type="transmembrane region" description="Helical" evidence="5">
    <location>
        <begin position="179"/>
        <end position="196"/>
    </location>
</feature>
<feature type="transmembrane region" description="Helical" evidence="5">
    <location>
        <begin position="148"/>
        <end position="167"/>
    </location>
</feature>
<feature type="domain" description="TLC" evidence="6">
    <location>
        <begin position="36"/>
        <end position="207"/>
    </location>
</feature>
<keyword evidence="3 5" id="KW-1133">Transmembrane helix</keyword>
<dbReference type="SMART" id="SM00724">
    <property type="entry name" value="TLC"/>
    <property type="match status" value="1"/>
</dbReference>
<keyword evidence="4 5" id="KW-0472">Membrane</keyword>
<evidence type="ECO:0000313" key="7">
    <source>
        <dbReference type="EMBL" id="CAE0461341.1"/>
    </source>
</evidence>
<proteinExistence type="predicted"/>
<evidence type="ECO:0000259" key="6">
    <source>
        <dbReference type="SMART" id="SM00724"/>
    </source>
</evidence>
<keyword evidence="2 5" id="KW-0812">Transmembrane</keyword>
<protein>
    <recommendedName>
        <fullName evidence="6">TLC domain-containing protein</fullName>
    </recommendedName>
</protein>
<dbReference type="InterPro" id="IPR006634">
    <property type="entry name" value="TLC-dom"/>
</dbReference>
<evidence type="ECO:0000256" key="1">
    <source>
        <dbReference type="ARBA" id="ARBA00004141"/>
    </source>
</evidence>
<gene>
    <name evidence="7" type="ORF">CDEB00056_LOCUS6182</name>
</gene>
<dbReference type="EMBL" id="HBIO01008130">
    <property type="protein sequence ID" value="CAE0461341.1"/>
    <property type="molecule type" value="Transcribed_RNA"/>
</dbReference>
<evidence type="ECO:0000256" key="4">
    <source>
        <dbReference type="ARBA" id="ARBA00023136"/>
    </source>
</evidence>
<sequence length="216" mass="25127">MELAPIFTSPVGQSMFCASTVFWMATWLYTYFTIRKKGHFGDNSFVMCFHAIVGILFSSLSLLIDDESKFSEAIILCWSGGFFVVDALDCIISMDWMFTLHGIIGLCLVYVNSCMPFYGIRTGSKGFFVEASTPLYHRWLNNKSKKNFGHFSLSFFLVRIVWTPIFVYQTKQQVELHKYVIWVSAAFYLLQCVWFLKGLQMYLNYRKDPVEDKKEK</sequence>
<comment type="subcellular location">
    <subcellularLocation>
        <location evidence="1">Membrane</location>
        <topology evidence="1">Multi-pass membrane protein</topology>
    </subcellularLocation>
</comment>
<dbReference type="AlphaFoldDB" id="A0A7S3Q0B0"/>
<organism evidence="7">
    <name type="scientific">Chaetoceros debilis</name>
    <dbReference type="NCBI Taxonomy" id="122233"/>
    <lineage>
        <taxon>Eukaryota</taxon>
        <taxon>Sar</taxon>
        <taxon>Stramenopiles</taxon>
        <taxon>Ochrophyta</taxon>
        <taxon>Bacillariophyta</taxon>
        <taxon>Coscinodiscophyceae</taxon>
        <taxon>Chaetocerotophycidae</taxon>
        <taxon>Chaetocerotales</taxon>
        <taxon>Chaetocerotaceae</taxon>
        <taxon>Chaetoceros</taxon>
    </lineage>
</organism>
<feature type="transmembrane region" description="Helical" evidence="5">
    <location>
        <begin position="44"/>
        <end position="64"/>
    </location>
</feature>
<feature type="transmembrane region" description="Helical" evidence="5">
    <location>
        <begin position="12"/>
        <end position="32"/>
    </location>
</feature>
<dbReference type="GO" id="GO:0016020">
    <property type="term" value="C:membrane"/>
    <property type="evidence" value="ECO:0007669"/>
    <property type="project" value="UniProtKB-SubCell"/>
</dbReference>